<proteinExistence type="predicted"/>
<name>A0A2L0HBA1_RHIFR</name>
<evidence type="ECO:0000313" key="2">
    <source>
        <dbReference type="Proteomes" id="UP000239340"/>
    </source>
</evidence>
<dbReference type="EMBL" id="CP024309">
    <property type="protein sequence ID" value="AUX78714.1"/>
    <property type="molecule type" value="Genomic_DNA"/>
</dbReference>
<geneLocation type="plasmid" evidence="2">
    <name>psfrenxt3b</name>
</geneLocation>
<accession>A0A2L0HBA1</accession>
<dbReference type="Proteomes" id="UP000239340">
    <property type="component" value="Plasmid pSfreNXT3b"/>
</dbReference>
<sequence length="83" mass="9272">MTDWMRTFLGQTSSGIESCWFNPLRAENWSSAVPTIQVARLSEIAVRLAGGWHRQLSQTDICEACRRMISTQPVSDGKSGLSR</sequence>
<protein>
    <submittedName>
        <fullName evidence="1">Uncharacterized protein</fullName>
    </submittedName>
</protein>
<keyword evidence="1" id="KW-0614">Plasmid</keyword>
<evidence type="ECO:0000313" key="1">
    <source>
        <dbReference type="EMBL" id="AUX78714.1"/>
    </source>
</evidence>
<reference evidence="1 2" key="1">
    <citation type="submission" date="2017-10" db="EMBL/GenBank/DDBJ databases">
        <title>Analysis of the genome sequences of Rhizobium populations associated to common bean (phaseolus vulgaris).</title>
        <authorList>
            <person name="Bustos P."/>
            <person name="Santamaria R.I."/>
            <person name="Miranda-Sanchez F."/>
            <person name="Perez-Carrascal O."/>
            <person name="Juarez S."/>
            <person name="Lozano L."/>
            <person name="Martinez-Flores I."/>
            <person name="Vinuesa P."/>
            <person name="Martinez-Romero E."/>
            <person name="Cevallos M.A."/>
            <person name="Romero D."/>
            <person name="Davila G."/>
            <person name="Gonzalez V."/>
        </authorList>
    </citation>
    <scope>NUCLEOTIDE SEQUENCE [LARGE SCALE GENOMIC DNA]</scope>
    <source>
        <strain evidence="1 2">NXT3</strain>
        <plasmid evidence="2">Plasmid psfrenxt3b</plasmid>
    </source>
</reference>
<gene>
    <name evidence="1" type="ORF">NXT3_PB00052</name>
</gene>
<organism evidence="1 2">
    <name type="scientific">Rhizobium fredii</name>
    <name type="common">Sinorhizobium fredii</name>
    <dbReference type="NCBI Taxonomy" id="380"/>
    <lineage>
        <taxon>Bacteria</taxon>
        <taxon>Pseudomonadati</taxon>
        <taxon>Pseudomonadota</taxon>
        <taxon>Alphaproteobacteria</taxon>
        <taxon>Hyphomicrobiales</taxon>
        <taxon>Rhizobiaceae</taxon>
        <taxon>Sinorhizobium/Ensifer group</taxon>
        <taxon>Sinorhizobium</taxon>
    </lineage>
</organism>
<dbReference type="AlphaFoldDB" id="A0A2L0HBA1"/>